<keyword evidence="1" id="KW-0732">Signal</keyword>
<reference evidence="2 3" key="2">
    <citation type="submission" date="2013-02" db="EMBL/GenBank/DDBJ databases">
        <title>The Genome Sequence of Plasmodium falciparum Vietnam Oak-Knoll (FVO).</title>
        <authorList>
            <consortium name="The Broad Institute Genome Sequencing Platform"/>
            <consortium name="The Broad Institute Genome Sequencing Center for Infectious Disease"/>
            <person name="Neafsey D."/>
            <person name="Cheeseman I."/>
            <person name="Volkman S."/>
            <person name="Adams J."/>
            <person name="Walker B."/>
            <person name="Young S.K."/>
            <person name="Zeng Q."/>
            <person name="Gargeya S."/>
            <person name="Fitzgerald M."/>
            <person name="Haas B."/>
            <person name="Abouelleil A."/>
            <person name="Alvarado L."/>
            <person name="Arachchi H.M."/>
            <person name="Berlin A.M."/>
            <person name="Chapman S.B."/>
            <person name="Dewar J."/>
            <person name="Goldberg J."/>
            <person name="Griggs A."/>
            <person name="Gujja S."/>
            <person name="Hansen M."/>
            <person name="Howarth C."/>
            <person name="Imamovic A."/>
            <person name="Larimer J."/>
            <person name="McCowan C."/>
            <person name="Murphy C."/>
            <person name="Neiman D."/>
            <person name="Pearson M."/>
            <person name="Priest M."/>
            <person name="Roberts A."/>
            <person name="Saif S."/>
            <person name="Shea T."/>
            <person name="Sisk P."/>
            <person name="Sykes S."/>
            <person name="Wortman J."/>
            <person name="Nusbaum C."/>
            <person name="Birren B."/>
        </authorList>
    </citation>
    <scope>NUCLEOTIDE SEQUENCE [LARGE SCALE GENOMIC DNA]</scope>
    <source>
        <strain evidence="3">Vietnam Oak-Knoll (FVO)</strain>
    </source>
</reference>
<evidence type="ECO:0000313" key="3">
    <source>
        <dbReference type="Proteomes" id="UP000030690"/>
    </source>
</evidence>
<protein>
    <submittedName>
        <fullName evidence="2">Uncharacterized protein</fullName>
    </submittedName>
</protein>
<organism evidence="2 3">
    <name type="scientific">Plasmodium falciparum Vietnam Oak-Knoll</name>
    <name type="common">FVO</name>
    <dbReference type="NCBI Taxonomy" id="1036723"/>
    <lineage>
        <taxon>Eukaryota</taxon>
        <taxon>Sar</taxon>
        <taxon>Alveolata</taxon>
        <taxon>Apicomplexa</taxon>
        <taxon>Aconoidasida</taxon>
        <taxon>Haemosporida</taxon>
        <taxon>Plasmodiidae</taxon>
        <taxon>Plasmodium</taxon>
        <taxon>Plasmodium (Laverania)</taxon>
    </lineage>
</organism>
<dbReference type="AlphaFoldDB" id="A0A024V2H8"/>
<dbReference type="Proteomes" id="UP000030690">
    <property type="component" value="Unassembled WGS sequence"/>
</dbReference>
<dbReference type="EMBL" id="KI925134">
    <property type="protein sequence ID" value="ETW17178.1"/>
    <property type="molecule type" value="Genomic_DNA"/>
</dbReference>
<accession>A0A024V2H8</accession>
<reference evidence="2 3" key="1">
    <citation type="submission" date="2013-02" db="EMBL/GenBank/DDBJ databases">
        <title>The Genome Annotation of Plasmodium falciparum Vietnam Oak-Knoll (FVO).</title>
        <authorList>
            <consortium name="The Broad Institute Genome Sequencing Platform"/>
            <consortium name="The Broad Institute Genome Sequencing Center for Infectious Disease"/>
            <person name="Neafsey D."/>
            <person name="Hoffman S."/>
            <person name="Volkman S."/>
            <person name="Rosenthal P."/>
            <person name="Walker B."/>
            <person name="Young S.K."/>
            <person name="Zeng Q."/>
            <person name="Gargeya S."/>
            <person name="Fitzgerald M."/>
            <person name="Haas B."/>
            <person name="Abouelleil A."/>
            <person name="Allen A.W."/>
            <person name="Alvarado L."/>
            <person name="Arachchi H.M."/>
            <person name="Berlin A.M."/>
            <person name="Chapman S.B."/>
            <person name="Gainer-Dewar J."/>
            <person name="Goldberg J."/>
            <person name="Griggs A."/>
            <person name="Gujja S."/>
            <person name="Hansen M."/>
            <person name="Howarth C."/>
            <person name="Imamovic A."/>
            <person name="Ireland A."/>
            <person name="Larimer J."/>
            <person name="McCowan C."/>
            <person name="Murphy C."/>
            <person name="Pearson M."/>
            <person name="Poon T.W."/>
            <person name="Priest M."/>
            <person name="Roberts A."/>
            <person name="Saif S."/>
            <person name="Shea T."/>
            <person name="Sisk P."/>
            <person name="Sykes S."/>
            <person name="Wortman J."/>
            <person name="Nusbaum C."/>
            <person name="Birren B."/>
        </authorList>
    </citation>
    <scope>NUCLEOTIDE SEQUENCE [LARGE SCALE GENOMIC DNA]</scope>
    <source>
        <strain evidence="3">Vietnam Oak-Knoll (FVO)</strain>
    </source>
</reference>
<name>A0A024V2H8_PLAFA</name>
<dbReference type="SMR" id="A0A024V2H8"/>
<proteinExistence type="predicted"/>
<sequence>MRNILFILSFFLCVVYAQIPYDVQRIYKPSNPQSVHALPGDKVASDYKFKDTKMEVEKDNNKNSLKWLAQKYYKDVDETNKNILEELDQLSDIIGERTLYFTIF</sequence>
<evidence type="ECO:0000313" key="2">
    <source>
        <dbReference type="EMBL" id="ETW17178.1"/>
    </source>
</evidence>
<feature type="signal peptide" evidence="1">
    <location>
        <begin position="1"/>
        <end position="17"/>
    </location>
</feature>
<dbReference type="OrthoDB" id="369725at2759"/>
<feature type="chain" id="PRO_5001538683" evidence="1">
    <location>
        <begin position="18"/>
        <end position="104"/>
    </location>
</feature>
<gene>
    <name evidence="2" type="ORF">PFFVO_04005</name>
</gene>
<evidence type="ECO:0000256" key="1">
    <source>
        <dbReference type="SAM" id="SignalP"/>
    </source>
</evidence>